<keyword evidence="4" id="KW-0677">Repeat</keyword>
<dbReference type="InterPro" id="IPR050527">
    <property type="entry name" value="Snail/Krueppel_Znf"/>
</dbReference>
<keyword evidence="15" id="KW-1185">Reference proteome</keyword>
<evidence type="ECO:0000256" key="3">
    <source>
        <dbReference type="ARBA" id="ARBA00022723"/>
    </source>
</evidence>
<dbReference type="Ensembl" id="ENSSFAT00005006499.1">
    <property type="protein sequence ID" value="ENSSFAP00005006177.1"/>
    <property type="gene ID" value="ENSSFAG00005003773.1"/>
</dbReference>
<evidence type="ECO:0000256" key="10">
    <source>
        <dbReference type="ARBA" id="ARBA00023242"/>
    </source>
</evidence>
<evidence type="ECO:0000256" key="5">
    <source>
        <dbReference type="ARBA" id="ARBA00022771"/>
    </source>
</evidence>
<feature type="domain" description="C2H2-type" evidence="13">
    <location>
        <begin position="92"/>
        <end position="119"/>
    </location>
</feature>
<keyword evidence="8" id="KW-0238">DNA-binding</keyword>
<feature type="domain" description="C2H2-type" evidence="13">
    <location>
        <begin position="291"/>
        <end position="318"/>
    </location>
</feature>
<evidence type="ECO:0000313" key="14">
    <source>
        <dbReference type="Ensembl" id="ENSSFAP00005006177.1"/>
    </source>
</evidence>
<dbReference type="Proteomes" id="UP000472267">
    <property type="component" value="Chromosome 22"/>
</dbReference>
<keyword evidence="6" id="KW-0862">Zinc</keyword>
<keyword evidence="7" id="KW-0805">Transcription regulation</keyword>
<reference evidence="14" key="2">
    <citation type="submission" date="2025-08" db="UniProtKB">
        <authorList>
            <consortium name="Ensembl"/>
        </authorList>
    </citation>
    <scope>IDENTIFICATION</scope>
</reference>
<dbReference type="FunFam" id="3.30.160.60:FF:000060">
    <property type="entry name" value="zinc finger protein 436"/>
    <property type="match status" value="1"/>
</dbReference>
<evidence type="ECO:0000256" key="12">
    <source>
        <dbReference type="SAM" id="MobiDB-lite"/>
    </source>
</evidence>
<dbReference type="Gene3D" id="3.30.160.60">
    <property type="entry name" value="Classic Zinc Finger"/>
    <property type="match status" value="3"/>
</dbReference>
<feature type="domain" description="C2H2-type" evidence="13">
    <location>
        <begin position="121"/>
        <end position="148"/>
    </location>
</feature>
<feature type="domain" description="C2H2-type" evidence="13">
    <location>
        <begin position="149"/>
        <end position="177"/>
    </location>
</feature>
<organism evidence="14 15">
    <name type="scientific">Salarias fasciatus</name>
    <name type="common">Jewelled blenny</name>
    <name type="synonym">Blennius fasciatus</name>
    <dbReference type="NCBI Taxonomy" id="181472"/>
    <lineage>
        <taxon>Eukaryota</taxon>
        <taxon>Metazoa</taxon>
        <taxon>Chordata</taxon>
        <taxon>Craniata</taxon>
        <taxon>Vertebrata</taxon>
        <taxon>Euteleostomi</taxon>
        <taxon>Actinopterygii</taxon>
        <taxon>Neopterygii</taxon>
        <taxon>Teleostei</taxon>
        <taxon>Neoteleostei</taxon>
        <taxon>Acanthomorphata</taxon>
        <taxon>Ovalentaria</taxon>
        <taxon>Blenniimorphae</taxon>
        <taxon>Blenniiformes</taxon>
        <taxon>Blennioidei</taxon>
        <taxon>Blenniidae</taxon>
        <taxon>Salariinae</taxon>
        <taxon>Salarias</taxon>
    </lineage>
</organism>
<keyword evidence="5 11" id="KW-0863">Zinc-finger</keyword>
<gene>
    <name evidence="14" type="primary">LOC115409410</name>
</gene>
<dbReference type="SUPFAM" id="SSF57667">
    <property type="entry name" value="beta-beta-alpha zinc fingers"/>
    <property type="match status" value="3"/>
</dbReference>
<dbReference type="PROSITE" id="PS50157">
    <property type="entry name" value="ZINC_FINGER_C2H2_2"/>
    <property type="match status" value="4"/>
</dbReference>
<dbReference type="InterPro" id="IPR013087">
    <property type="entry name" value="Znf_C2H2_type"/>
</dbReference>
<dbReference type="InParanoid" id="A0A672FJS4"/>
<evidence type="ECO:0000256" key="6">
    <source>
        <dbReference type="ARBA" id="ARBA00022833"/>
    </source>
</evidence>
<protein>
    <recommendedName>
        <fullName evidence="13">C2H2-type domain-containing protein</fullName>
    </recommendedName>
</protein>
<feature type="region of interest" description="Disordered" evidence="12">
    <location>
        <begin position="218"/>
        <end position="249"/>
    </location>
</feature>
<feature type="compositionally biased region" description="Basic and acidic residues" evidence="12">
    <location>
        <begin position="221"/>
        <end position="233"/>
    </location>
</feature>
<reference evidence="14" key="1">
    <citation type="submission" date="2019-06" db="EMBL/GenBank/DDBJ databases">
        <authorList>
            <consortium name="Wellcome Sanger Institute Data Sharing"/>
        </authorList>
    </citation>
    <scope>NUCLEOTIDE SEQUENCE [LARGE SCALE GENOMIC DNA]</scope>
</reference>
<keyword evidence="9" id="KW-0804">Transcription</keyword>
<name>A0A672FJS4_SALFA</name>
<evidence type="ECO:0000256" key="4">
    <source>
        <dbReference type="ARBA" id="ARBA00022737"/>
    </source>
</evidence>
<comment type="similarity">
    <text evidence="2">Belongs to the krueppel C2H2-type zinc-finger protein family.</text>
</comment>
<dbReference type="OMA" id="NKHRRHE"/>
<evidence type="ECO:0000256" key="9">
    <source>
        <dbReference type="ARBA" id="ARBA00023163"/>
    </source>
</evidence>
<evidence type="ECO:0000256" key="8">
    <source>
        <dbReference type="ARBA" id="ARBA00023125"/>
    </source>
</evidence>
<dbReference type="GO" id="GO:0005634">
    <property type="term" value="C:nucleus"/>
    <property type="evidence" value="ECO:0007669"/>
    <property type="project" value="UniProtKB-SubCell"/>
</dbReference>
<dbReference type="GO" id="GO:0000978">
    <property type="term" value="F:RNA polymerase II cis-regulatory region sequence-specific DNA binding"/>
    <property type="evidence" value="ECO:0007669"/>
    <property type="project" value="TreeGrafter"/>
</dbReference>
<dbReference type="PANTHER" id="PTHR24388">
    <property type="entry name" value="ZINC FINGER PROTEIN"/>
    <property type="match status" value="1"/>
</dbReference>
<evidence type="ECO:0000256" key="2">
    <source>
        <dbReference type="ARBA" id="ARBA00006991"/>
    </source>
</evidence>
<comment type="subcellular location">
    <subcellularLocation>
        <location evidence="1">Nucleus</location>
    </subcellularLocation>
</comment>
<dbReference type="InterPro" id="IPR036236">
    <property type="entry name" value="Znf_C2H2_sf"/>
</dbReference>
<dbReference type="AlphaFoldDB" id="A0A672FJS4"/>
<proteinExistence type="inferred from homology"/>
<dbReference type="PANTHER" id="PTHR24388:SF96">
    <property type="entry name" value="GENE, 32687-RELATED"/>
    <property type="match status" value="1"/>
</dbReference>
<evidence type="ECO:0000256" key="7">
    <source>
        <dbReference type="ARBA" id="ARBA00023015"/>
    </source>
</evidence>
<evidence type="ECO:0000256" key="11">
    <source>
        <dbReference type="PROSITE-ProRule" id="PRU00042"/>
    </source>
</evidence>
<dbReference type="GO" id="GO:0008270">
    <property type="term" value="F:zinc ion binding"/>
    <property type="evidence" value="ECO:0007669"/>
    <property type="project" value="UniProtKB-KW"/>
</dbReference>
<dbReference type="SMART" id="SM00355">
    <property type="entry name" value="ZnF_C2H2"/>
    <property type="match status" value="7"/>
</dbReference>
<keyword evidence="10" id="KW-0539">Nucleus</keyword>
<keyword evidence="3" id="KW-0479">Metal-binding</keyword>
<dbReference type="PROSITE" id="PS00028">
    <property type="entry name" value="ZINC_FINGER_C2H2_1"/>
    <property type="match status" value="4"/>
</dbReference>
<dbReference type="GO" id="GO:0000981">
    <property type="term" value="F:DNA-binding transcription factor activity, RNA polymerase II-specific"/>
    <property type="evidence" value="ECO:0007669"/>
    <property type="project" value="TreeGrafter"/>
</dbReference>
<evidence type="ECO:0000256" key="1">
    <source>
        <dbReference type="ARBA" id="ARBA00004123"/>
    </source>
</evidence>
<dbReference type="Pfam" id="PF13912">
    <property type="entry name" value="zf-C2H2_6"/>
    <property type="match status" value="1"/>
</dbReference>
<evidence type="ECO:0000313" key="15">
    <source>
        <dbReference type="Proteomes" id="UP000472267"/>
    </source>
</evidence>
<sequence length="328" mass="38033">INMDMVKIEQVIVGGEMKPPPPPPPPEVKPDPVVAPLPACKMTFPLVFNQHESLQCFQCFITFRNLQAKERHIRKSHRDQYRQHLMQTNTLFTCYKCDRSFKFSEELRQHQVTHNTEERPFRCSYCLENFVTYTDLNKHRRHDCVERKYLCKDCDILFPTVARLRNHRTEIHVRAAALARDLDAHRCHKCSCSFQSDEALQQHLLKYANDMNCGRRRRKTKPEELVGTKKMKQEEDDDDDGSPTEGCSSAEMQIPCSEPDCELVFPSVAALRVHKKEAHGSLQRKAASAEYSCPICGKSFARVTTLKAHQCTHTEGEEETEHRQKIFM</sequence>
<accession>A0A672FJS4</accession>
<evidence type="ECO:0000259" key="13">
    <source>
        <dbReference type="PROSITE" id="PS50157"/>
    </source>
</evidence>
<dbReference type="Pfam" id="PF00096">
    <property type="entry name" value="zf-C2H2"/>
    <property type="match status" value="2"/>
</dbReference>
<reference evidence="14" key="3">
    <citation type="submission" date="2025-09" db="UniProtKB">
        <authorList>
            <consortium name="Ensembl"/>
        </authorList>
    </citation>
    <scope>IDENTIFICATION</scope>
</reference>